<sequence>MTESLTETLARIKRESDGRCLSQRVAEDGYRVLADPFGDKTTAAVERRTDTETREQND</sequence>
<dbReference type="EMBL" id="BJNG01000037">
    <property type="protein sequence ID" value="GEC21865.1"/>
    <property type="molecule type" value="Genomic_DNA"/>
</dbReference>
<protein>
    <submittedName>
        <fullName evidence="1">Uncharacterized protein</fullName>
    </submittedName>
</protein>
<reference evidence="1 2" key="1">
    <citation type="submission" date="2019-06" db="EMBL/GenBank/DDBJ databases">
        <title>Whole genome shotgun sequence of Pseudonocardia hydrocarbonoxydans NBRC 14498.</title>
        <authorList>
            <person name="Hosoyama A."/>
            <person name="Uohara A."/>
            <person name="Ohji S."/>
            <person name="Ichikawa N."/>
        </authorList>
    </citation>
    <scope>NUCLEOTIDE SEQUENCE [LARGE SCALE GENOMIC DNA]</scope>
    <source>
        <strain evidence="1 2">NBRC 14498</strain>
    </source>
</reference>
<name>A0A4Y3WSN9_9PSEU</name>
<evidence type="ECO:0000313" key="2">
    <source>
        <dbReference type="Proteomes" id="UP000320338"/>
    </source>
</evidence>
<comment type="caution">
    <text evidence="1">The sequence shown here is derived from an EMBL/GenBank/DDBJ whole genome shotgun (WGS) entry which is preliminary data.</text>
</comment>
<dbReference type="AlphaFoldDB" id="A0A4Y3WSN9"/>
<organism evidence="1 2">
    <name type="scientific">Pseudonocardia hydrocarbonoxydans</name>
    <dbReference type="NCBI Taxonomy" id="76726"/>
    <lineage>
        <taxon>Bacteria</taxon>
        <taxon>Bacillati</taxon>
        <taxon>Actinomycetota</taxon>
        <taxon>Actinomycetes</taxon>
        <taxon>Pseudonocardiales</taxon>
        <taxon>Pseudonocardiaceae</taxon>
        <taxon>Pseudonocardia</taxon>
    </lineage>
</organism>
<proteinExistence type="predicted"/>
<evidence type="ECO:0000313" key="1">
    <source>
        <dbReference type="EMBL" id="GEC21865.1"/>
    </source>
</evidence>
<keyword evidence="2" id="KW-1185">Reference proteome</keyword>
<dbReference type="Proteomes" id="UP000320338">
    <property type="component" value="Unassembled WGS sequence"/>
</dbReference>
<accession>A0A4Y3WSN9</accession>
<gene>
    <name evidence="1" type="ORF">PHY01_41480</name>
</gene>